<evidence type="ECO:0000256" key="1">
    <source>
        <dbReference type="SAM" id="SignalP"/>
    </source>
</evidence>
<dbReference type="Pfam" id="PF10670">
    <property type="entry name" value="DUF4198"/>
    <property type="match status" value="1"/>
</dbReference>
<dbReference type="KEGG" id="rli:RLO149_c018190"/>
<reference evidence="2 3" key="1">
    <citation type="journal article" date="2011" name="BMC Genomics">
        <title>Comparative genome analysis and genome-guided physiological analysis of Roseobacter litoralis.</title>
        <authorList>
            <person name="Kalhoefer D."/>
            <person name="Thole S."/>
            <person name="Voget S."/>
            <person name="Lehmann R."/>
            <person name="Liesegang H."/>
            <person name="Wollher A."/>
            <person name="Daniel R."/>
            <person name="Simon M."/>
            <person name="Brinkhoff T."/>
        </authorList>
    </citation>
    <scope>NUCLEOTIDE SEQUENCE [LARGE SCALE GENOMIC DNA]</scope>
    <source>
        <strain evidence="3">ATCC 49566 / DSM 6996 / JCM 21268 / NBRC 15278 / OCh 149</strain>
    </source>
</reference>
<proteinExistence type="predicted"/>
<feature type="signal peptide" evidence="1">
    <location>
        <begin position="1"/>
        <end position="20"/>
    </location>
</feature>
<dbReference type="STRING" id="391595.RLO149_c018190"/>
<evidence type="ECO:0008006" key="4">
    <source>
        <dbReference type="Google" id="ProtNLM"/>
    </source>
</evidence>
<dbReference type="eggNOG" id="COG5266">
    <property type="taxonomic scope" value="Bacteria"/>
</dbReference>
<accession>F7ZIU0</accession>
<dbReference type="Proteomes" id="UP000001353">
    <property type="component" value="Chromosome"/>
</dbReference>
<organism evidence="2 3">
    <name type="scientific">Roseobacter litoralis (strain ATCC 49566 / DSM 6996 / JCM 21268 / NBRC 15278 / OCh 149)</name>
    <dbReference type="NCBI Taxonomy" id="391595"/>
    <lineage>
        <taxon>Bacteria</taxon>
        <taxon>Pseudomonadati</taxon>
        <taxon>Pseudomonadota</taxon>
        <taxon>Alphaproteobacteria</taxon>
        <taxon>Rhodobacterales</taxon>
        <taxon>Roseobacteraceae</taxon>
        <taxon>Roseobacter</taxon>
    </lineage>
</organism>
<evidence type="ECO:0000313" key="3">
    <source>
        <dbReference type="Proteomes" id="UP000001353"/>
    </source>
</evidence>
<sequence length="270" mass="29897">MGFLRLSIILTAFCAGPAFCHEFWIEPEKYQVESGAPVQANLKNGENFKGTTQAWFDKRFTRFDTVAGELVRPVTGRMGDIPALQTSDQPDGLLIVLHETTASSLTYRAWEKFLKFAAHKDFRDAVETHENMGWPKEGFRESYTRHVKSLIAVGHGRGADRTFGLETEFTALTNPYGADFNGQMQVLLTYDGSPRPDAQVEVFERDANGTVVVSLFRTGATGNATIAVKPGHDYLFDAVVLRPNPLAGSSENTPVWETLWAALTFSVPSE</sequence>
<dbReference type="AlphaFoldDB" id="F7ZIU0"/>
<evidence type="ECO:0000313" key="2">
    <source>
        <dbReference type="EMBL" id="AEI93809.1"/>
    </source>
</evidence>
<keyword evidence="1" id="KW-0732">Signal</keyword>
<keyword evidence="3" id="KW-1185">Reference proteome</keyword>
<dbReference type="RefSeq" id="WP_013961737.1">
    <property type="nucleotide sequence ID" value="NC_015730.1"/>
</dbReference>
<dbReference type="InterPro" id="IPR019613">
    <property type="entry name" value="DUF4198"/>
</dbReference>
<dbReference type="OrthoDB" id="581894at2"/>
<gene>
    <name evidence="2" type="ordered locus">RLO149_c018190</name>
</gene>
<name>F7ZIU0_ROSLO</name>
<dbReference type="HOGENOM" id="CLU_086920_0_0_5"/>
<dbReference type="EMBL" id="CP002623">
    <property type="protein sequence ID" value="AEI93809.1"/>
    <property type="molecule type" value="Genomic_DNA"/>
</dbReference>
<protein>
    <recommendedName>
        <fullName evidence="4">DUF4198 domain-containing protein</fullName>
    </recommendedName>
</protein>
<feature type="chain" id="PRO_5003366795" description="DUF4198 domain-containing protein" evidence="1">
    <location>
        <begin position="21"/>
        <end position="270"/>
    </location>
</feature>